<dbReference type="EMBL" id="LFWA01000013">
    <property type="protein sequence ID" value="KTW27820.1"/>
    <property type="molecule type" value="Genomic_DNA"/>
</dbReference>
<keyword evidence="2" id="KW-1185">Reference proteome</keyword>
<proteinExistence type="predicted"/>
<comment type="caution">
    <text evidence="1">The sequence shown here is derived from an EMBL/GenBank/DDBJ whole genome shotgun (WGS) entry which is preliminary data.</text>
</comment>
<dbReference type="AlphaFoldDB" id="A0A0W4ZHJ1"/>
<name>A0A0W4ZHJ1_PNEJ7</name>
<dbReference type="Proteomes" id="UP000053447">
    <property type="component" value="Unassembled WGS sequence"/>
</dbReference>
<dbReference type="RefSeq" id="XP_018228591.1">
    <property type="nucleotide sequence ID" value="XM_018375050.1"/>
</dbReference>
<dbReference type="VEuPathDB" id="FungiDB:T551_02787"/>
<accession>A0A0W4ZHJ1</accession>
<evidence type="ECO:0000313" key="1">
    <source>
        <dbReference type="EMBL" id="KTW27820.1"/>
    </source>
</evidence>
<dbReference type="GeneID" id="28941305"/>
<protein>
    <submittedName>
        <fullName evidence="1">Uncharacterized protein</fullName>
    </submittedName>
</protein>
<evidence type="ECO:0000313" key="2">
    <source>
        <dbReference type="Proteomes" id="UP000053447"/>
    </source>
</evidence>
<sequence>MIIKEKIIMKLILNQIYFCIELFEKKCIKILSEWCMIFKYLTVVMNYKYILFWSDICALSEKACCKMRF</sequence>
<gene>
    <name evidence="1" type="ORF">T551_02787</name>
</gene>
<reference evidence="2" key="1">
    <citation type="journal article" date="2016" name="Nat. Commun.">
        <title>Genome analysis of three Pneumocystis species reveals adaptation mechanisms to life exclusively in mammalian hosts.</title>
        <authorList>
            <person name="Ma L."/>
            <person name="Chen Z."/>
            <person name="Huang D.W."/>
            <person name="Kutty G."/>
            <person name="Ishihara M."/>
            <person name="Wang H."/>
            <person name="Abouelleil A."/>
            <person name="Bishop L."/>
            <person name="Davey E."/>
            <person name="Deng R."/>
            <person name="Deng X."/>
            <person name="Fan L."/>
            <person name="Fantoni G."/>
            <person name="Fitzgerald M."/>
            <person name="Gogineni E."/>
            <person name="Goldberg J.M."/>
            <person name="Handley G."/>
            <person name="Hu X."/>
            <person name="Huber C."/>
            <person name="Jiao X."/>
            <person name="Jones K."/>
            <person name="Levin J.Z."/>
            <person name="Liu Y."/>
            <person name="Macdonald P."/>
            <person name="Melnikov A."/>
            <person name="Raley C."/>
            <person name="Sassi M."/>
            <person name="Sherman B.T."/>
            <person name="Song X."/>
            <person name="Sykes S."/>
            <person name="Tran B."/>
            <person name="Walsh L."/>
            <person name="Xia Y."/>
            <person name="Yang J."/>
            <person name="Young S."/>
            <person name="Zeng Q."/>
            <person name="Zheng X."/>
            <person name="Stephens R."/>
            <person name="Nusbaum C."/>
            <person name="Birren B.W."/>
            <person name="Azadi P."/>
            <person name="Lempicki R.A."/>
            <person name="Cuomo C.A."/>
            <person name="Kovacs J.A."/>
        </authorList>
    </citation>
    <scope>NUCLEOTIDE SEQUENCE [LARGE SCALE GENOMIC DNA]</scope>
    <source>
        <strain evidence="2">RU7</strain>
    </source>
</reference>
<organism evidence="1 2">
    <name type="scientific">Pneumocystis jirovecii (strain RU7)</name>
    <name type="common">Human pneumocystis pneumonia agent</name>
    <dbReference type="NCBI Taxonomy" id="1408657"/>
    <lineage>
        <taxon>Eukaryota</taxon>
        <taxon>Fungi</taxon>
        <taxon>Dikarya</taxon>
        <taxon>Ascomycota</taxon>
        <taxon>Taphrinomycotina</taxon>
        <taxon>Pneumocystomycetes</taxon>
        <taxon>Pneumocystaceae</taxon>
        <taxon>Pneumocystis</taxon>
    </lineage>
</organism>